<name>A0AAW1MDM9_POPJA</name>
<evidence type="ECO:0000256" key="4">
    <source>
        <dbReference type="SAM" id="MobiDB-lite"/>
    </source>
</evidence>
<dbReference type="InterPro" id="IPR003656">
    <property type="entry name" value="Znf_BED"/>
</dbReference>
<feature type="region of interest" description="Disordered" evidence="4">
    <location>
        <begin position="285"/>
        <end position="320"/>
    </location>
</feature>
<evidence type="ECO:0000259" key="5">
    <source>
        <dbReference type="Pfam" id="PF02892"/>
    </source>
</evidence>
<feature type="compositionally biased region" description="Low complexity" evidence="4">
    <location>
        <begin position="304"/>
        <end position="320"/>
    </location>
</feature>
<evidence type="ECO:0000256" key="3">
    <source>
        <dbReference type="ARBA" id="ARBA00022833"/>
    </source>
</evidence>
<feature type="compositionally biased region" description="Basic and acidic residues" evidence="4">
    <location>
        <begin position="294"/>
        <end position="303"/>
    </location>
</feature>
<keyword evidence="1" id="KW-0479">Metal-binding</keyword>
<organism evidence="6 7">
    <name type="scientific">Popillia japonica</name>
    <name type="common">Japanese beetle</name>
    <dbReference type="NCBI Taxonomy" id="7064"/>
    <lineage>
        <taxon>Eukaryota</taxon>
        <taxon>Metazoa</taxon>
        <taxon>Ecdysozoa</taxon>
        <taxon>Arthropoda</taxon>
        <taxon>Hexapoda</taxon>
        <taxon>Insecta</taxon>
        <taxon>Pterygota</taxon>
        <taxon>Neoptera</taxon>
        <taxon>Endopterygota</taxon>
        <taxon>Coleoptera</taxon>
        <taxon>Polyphaga</taxon>
        <taxon>Scarabaeiformia</taxon>
        <taxon>Scarabaeidae</taxon>
        <taxon>Rutelinae</taxon>
        <taxon>Popillia</taxon>
    </lineage>
</organism>
<sequence length="405" mass="45627">MCRIDADVLENNISNVTAHFSKHERILNSNIPIKDVDETNNGTTGMSQLSINQKTFDWINSSNFDVSSQHSNSEIVNDNKTELKGVGCDIENPNEELKHFETISNARTCNSSSVSYDPISNGLNEELKHFETISNARTCNSSSVSYDPISNGLNNHEGNLECSAPKNLTILQNVPIYPITKINDTEKTHYNYESSIISDSVSIYDGKESEVLEKVVFGYENGNSVSIYDGKESEVLEKVVFGYENENLQTLAPSHSQNEMENTDIHSEYIPCNVANNFESDDYKSDLDASGYNDDSRDDKDFNSAEYSSDTTSNSSGSGSINLASEINIRSELPSQSTFQSLFEEIKSKKKEPKKIRCKYCNEDIDTKNFNRHLQRKHSTEAEVKSVMQYPKNSKERKFTKKTFN</sequence>
<dbReference type="GO" id="GO:0003677">
    <property type="term" value="F:DNA binding"/>
    <property type="evidence" value="ECO:0007669"/>
    <property type="project" value="InterPro"/>
</dbReference>
<evidence type="ECO:0000256" key="2">
    <source>
        <dbReference type="ARBA" id="ARBA00022771"/>
    </source>
</evidence>
<evidence type="ECO:0000313" key="6">
    <source>
        <dbReference type="EMBL" id="KAK9744375.1"/>
    </source>
</evidence>
<dbReference type="Pfam" id="PF02892">
    <property type="entry name" value="zf-BED"/>
    <property type="match status" value="1"/>
</dbReference>
<gene>
    <name evidence="6" type="ORF">QE152_g7824</name>
</gene>
<accession>A0AAW1MDM9</accession>
<evidence type="ECO:0000313" key="7">
    <source>
        <dbReference type="Proteomes" id="UP001458880"/>
    </source>
</evidence>
<dbReference type="Proteomes" id="UP001458880">
    <property type="component" value="Unassembled WGS sequence"/>
</dbReference>
<evidence type="ECO:0000256" key="1">
    <source>
        <dbReference type="ARBA" id="ARBA00022723"/>
    </source>
</evidence>
<keyword evidence="3" id="KW-0862">Zinc</keyword>
<feature type="domain" description="BED-type" evidence="5">
    <location>
        <begin position="351"/>
        <end position="379"/>
    </location>
</feature>
<dbReference type="GO" id="GO:0008270">
    <property type="term" value="F:zinc ion binding"/>
    <property type="evidence" value="ECO:0007669"/>
    <property type="project" value="UniProtKB-KW"/>
</dbReference>
<comment type="caution">
    <text evidence="6">The sequence shown here is derived from an EMBL/GenBank/DDBJ whole genome shotgun (WGS) entry which is preliminary data.</text>
</comment>
<keyword evidence="2" id="KW-0863">Zinc-finger</keyword>
<dbReference type="AlphaFoldDB" id="A0AAW1MDM9"/>
<dbReference type="EMBL" id="JASPKY010000059">
    <property type="protein sequence ID" value="KAK9744375.1"/>
    <property type="molecule type" value="Genomic_DNA"/>
</dbReference>
<feature type="region of interest" description="Disordered" evidence="4">
    <location>
        <begin position="376"/>
        <end position="405"/>
    </location>
</feature>
<proteinExistence type="predicted"/>
<protein>
    <submittedName>
        <fullName evidence="6">BED zinc finger</fullName>
    </submittedName>
</protein>
<reference evidence="6 7" key="1">
    <citation type="journal article" date="2024" name="BMC Genomics">
        <title>De novo assembly and annotation of Popillia japonica's genome with initial clues to its potential as an invasive pest.</title>
        <authorList>
            <person name="Cucini C."/>
            <person name="Boschi S."/>
            <person name="Funari R."/>
            <person name="Cardaioli E."/>
            <person name="Iannotti N."/>
            <person name="Marturano G."/>
            <person name="Paoli F."/>
            <person name="Bruttini M."/>
            <person name="Carapelli A."/>
            <person name="Frati F."/>
            <person name="Nardi F."/>
        </authorList>
    </citation>
    <scope>NUCLEOTIDE SEQUENCE [LARGE SCALE GENOMIC DNA]</scope>
    <source>
        <strain evidence="6">DMR45628</strain>
    </source>
</reference>
<keyword evidence="7" id="KW-1185">Reference proteome</keyword>